<sequence length="352" mass="38342">MSEINRALSELVNKSSTSITALTPAKIAPVKQRAVLPWVVGTFSLSLAVGGWAVSSQAPGQQSFTTAISHLPSQGTVISESTTSESPTSKVASQTGVIYPKTSEPPLPNISQSSTLEEEQAIVNPTKTEQPEPSKPVLLAKVTPTPTAEVGGMVVEQVELSAEQLSERAEKKAQKALDNNNLKLALEQYREALRYTPSNIQVRQKLSALYYGKGEARKSFELLQKGISLQPDNVTLRMSLAKLLMKEQRTQAALSVLSAMPTQPTVEYLSLRGVLAQKNDQNAIALGSYQKLVELEPQSGRWWLGLAIQQERTLEFEQAKASYTKALEGLGLSGQSQQFIRDRLVLIEQIGE</sequence>
<proteinExistence type="predicted"/>
<dbReference type="EMBL" id="AEVT01000016">
    <property type="protein sequence ID" value="EGA71789.1"/>
    <property type="molecule type" value="Genomic_DNA"/>
</dbReference>
<dbReference type="Gene3D" id="1.25.40.10">
    <property type="entry name" value="Tetratricopeptide repeat domain"/>
    <property type="match status" value="2"/>
</dbReference>
<evidence type="ECO:0000256" key="1">
    <source>
        <dbReference type="PROSITE-ProRule" id="PRU00339"/>
    </source>
</evidence>
<accession>E8M2G2</accession>
<dbReference type="PROSITE" id="PS50005">
    <property type="entry name" value="TPR"/>
    <property type="match status" value="1"/>
</dbReference>
<feature type="region of interest" description="Disordered" evidence="2">
    <location>
        <begin position="75"/>
        <end position="111"/>
    </location>
</feature>
<dbReference type="InterPro" id="IPR019734">
    <property type="entry name" value="TPR_rpt"/>
</dbReference>
<comment type="caution">
    <text evidence="3">The sequence shown here is derived from an EMBL/GenBank/DDBJ whole genome shotgun (WGS) entry which is preliminary data.</text>
</comment>
<evidence type="ECO:0000313" key="3">
    <source>
        <dbReference type="EMBL" id="EGA71789.1"/>
    </source>
</evidence>
<feature type="repeat" description="TPR" evidence="1">
    <location>
        <begin position="200"/>
        <end position="233"/>
    </location>
</feature>
<evidence type="ECO:0000256" key="2">
    <source>
        <dbReference type="SAM" id="MobiDB-lite"/>
    </source>
</evidence>
<dbReference type="Proteomes" id="UP000006228">
    <property type="component" value="Unassembled WGS sequence"/>
</dbReference>
<dbReference type="OrthoDB" id="5406098at2"/>
<dbReference type="SMART" id="SM00028">
    <property type="entry name" value="TPR"/>
    <property type="match status" value="4"/>
</dbReference>
<dbReference type="eggNOG" id="COG0457">
    <property type="taxonomic scope" value="Bacteria"/>
</dbReference>
<dbReference type="AlphaFoldDB" id="E8M2G2"/>
<dbReference type="InterPro" id="IPR011990">
    <property type="entry name" value="TPR-like_helical_dom_sf"/>
</dbReference>
<dbReference type="RefSeq" id="WP_008073698.1">
    <property type="nucleotide sequence ID" value="NZ_AEVT01000016.1"/>
</dbReference>
<dbReference type="SUPFAM" id="SSF48452">
    <property type="entry name" value="TPR-like"/>
    <property type="match status" value="1"/>
</dbReference>
<reference evidence="3 4" key="1">
    <citation type="journal article" date="2012" name="Int. J. Syst. Evol. Microbiol.">
        <title>Vibrio caribbeanicus sp. nov., isolated from the marine sponge Scleritoderma cyanea.</title>
        <authorList>
            <person name="Hoffmann M."/>
            <person name="Monday S.R."/>
            <person name="Allard M.W."/>
            <person name="Strain E.A."/>
            <person name="Whittaker P."/>
            <person name="Naum M."/>
            <person name="McCarthy P.J."/>
            <person name="Lopez J.V."/>
            <person name="Fischer M."/>
            <person name="Brown E.W."/>
        </authorList>
    </citation>
    <scope>NUCLEOTIDE SEQUENCE [LARGE SCALE GENOMIC DNA]</scope>
    <source>
        <strain evidence="4">DSMZ 21326</strain>
    </source>
</reference>
<feature type="compositionally biased region" description="Low complexity" evidence="2">
    <location>
        <begin position="79"/>
        <end position="89"/>
    </location>
</feature>
<organism evidence="3 4">
    <name type="scientific">Vibrio sinaloensis DSM 21326</name>
    <dbReference type="NCBI Taxonomy" id="945550"/>
    <lineage>
        <taxon>Bacteria</taxon>
        <taxon>Pseudomonadati</taxon>
        <taxon>Pseudomonadota</taxon>
        <taxon>Gammaproteobacteria</taxon>
        <taxon>Vibrionales</taxon>
        <taxon>Vibrionaceae</taxon>
        <taxon>Vibrio</taxon>
        <taxon>Vibrio oreintalis group</taxon>
    </lineage>
</organism>
<evidence type="ECO:0000313" key="4">
    <source>
        <dbReference type="Proteomes" id="UP000006228"/>
    </source>
</evidence>
<dbReference type="GeneID" id="95567855"/>
<name>E8M2G2_PHOS4</name>
<evidence type="ECO:0008006" key="5">
    <source>
        <dbReference type="Google" id="ProtNLM"/>
    </source>
</evidence>
<keyword evidence="1" id="KW-0802">TPR repeat</keyword>
<gene>
    <name evidence="3" type="ORF">VISI1226_19439</name>
</gene>
<protein>
    <recommendedName>
        <fullName evidence="5">MSHA biogenesis protein MshN</fullName>
    </recommendedName>
</protein>